<feature type="binding site" evidence="2">
    <location>
        <position position="71"/>
    </location>
    <ligand>
        <name>Mg(2+)</name>
        <dbReference type="ChEBI" id="CHEBI:18420"/>
        <label>4</label>
    </ligand>
</feature>
<comment type="similarity">
    <text evidence="2">Belongs to the thiamine-monophosphate kinase family.</text>
</comment>
<dbReference type="PANTHER" id="PTHR30270:SF0">
    <property type="entry name" value="THIAMINE-MONOPHOSPHATE KINASE"/>
    <property type="match status" value="1"/>
</dbReference>
<organism evidence="5 6">
    <name type="scientific">Gimibacter soli</name>
    <dbReference type="NCBI Taxonomy" id="3024400"/>
    <lineage>
        <taxon>Bacteria</taxon>
        <taxon>Pseudomonadati</taxon>
        <taxon>Pseudomonadota</taxon>
        <taxon>Alphaproteobacteria</taxon>
        <taxon>Kordiimonadales</taxon>
        <taxon>Temperatibacteraceae</taxon>
        <taxon>Gimibacter</taxon>
    </lineage>
</organism>
<dbReference type="Gene3D" id="3.90.650.10">
    <property type="entry name" value="PurM-like C-terminal domain"/>
    <property type="match status" value="1"/>
</dbReference>
<comment type="miscellaneous">
    <text evidence="2">Reaction mechanism of ThiL seems to utilize a direct, inline transfer of the gamma-phosphate of ATP to TMP rather than a phosphorylated enzyme intermediate.</text>
</comment>
<evidence type="ECO:0000259" key="3">
    <source>
        <dbReference type="Pfam" id="PF00586"/>
    </source>
</evidence>
<accession>A0AAE9XQC8</accession>
<comment type="catalytic activity">
    <reaction evidence="2">
        <text>thiamine phosphate + ATP = thiamine diphosphate + ADP</text>
        <dbReference type="Rhea" id="RHEA:15913"/>
        <dbReference type="ChEBI" id="CHEBI:30616"/>
        <dbReference type="ChEBI" id="CHEBI:37575"/>
        <dbReference type="ChEBI" id="CHEBI:58937"/>
        <dbReference type="ChEBI" id="CHEBI:456216"/>
        <dbReference type="EC" id="2.7.4.16"/>
    </reaction>
</comment>
<evidence type="ECO:0000313" key="5">
    <source>
        <dbReference type="EMBL" id="WCL52990.1"/>
    </source>
</evidence>
<dbReference type="PANTHER" id="PTHR30270">
    <property type="entry name" value="THIAMINE-MONOPHOSPHATE KINASE"/>
    <property type="match status" value="1"/>
</dbReference>
<feature type="binding site" evidence="2">
    <location>
        <position position="209"/>
    </location>
    <ligand>
        <name>Mg(2+)</name>
        <dbReference type="ChEBI" id="CHEBI:18420"/>
        <label>5</label>
    </ligand>
</feature>
<feature type="binding site" evidence="2">
    <location>
        <position position="26"/>
    </location>
    <ligand>
        <name>Mg(2+)</name>
        <dbReference type="ChEBI" id="CHEBI:18420"/>
        <label>3</label>
    </ligand>
</feature>
<feature type="binding site" evidence="2">
    <location>
        <position position="314"/>
    </location>
    <ligand>
        <name>substrate</name>
    </ligand>
</feature>
<feature type="binding site" evidence="2">
    <location>
        <position position="119"/>
    </location>
    <ligand>
        <name>Mg(2+)</name>
        <dbReference type="ChEBI" id="CHEBI:18420"/>
        <label>1</label>
    </ligand>
</feature>
<keyword evidence="2" id="KW-0460">Magnesium</keyword>
<feature type="binding site" evidence="2">
    <location>
        <position position="206"/>
    </location>
    <ligand>
        <name>Mg(2+)</name>
        <dbReference type="ChEBI" id="CHEBI:18420"/>
        <label>3</label>
    </ligand>
</feature>
<dbReference type="InterPro" id="IPR036921">
    <property type="entry name" value="PurM-like_N_sf"/>
</dbReference>
<dbReference type="Gene3D" id="3.30.1330.10">
    <property type="entry name" value="PurM-like, N-terminal domain"/>
    <property type="match status" value="1"/>
</dbReference>
<feature type="binding site" evidence="2">
    <location>
        <position position="208"/>
    </location>
    <ligand>
        <name>ATP</name>
        <dbReference type="ChEBI" id="CHEBI:30616"/>
    </ligand>
</feature>
<feature type="domain" description="PurM-like C-terminal" evidence="4">
    <location>
        <begin position="150"/>
        <end position="299"/>
    </location>
</feature>
<gene>
    <name evidence="2 5" type="primary">thiL</name>
    <name evidence="5" type="ORF">PH603_10615</name>
</gene>
<evidence type="ECO:0000256" key="2">
    <source>
        <dbReference type="HAMAP-Rule" id="MF_02128"/>
    </source>
</evidence>
<dbReference type="KEGG" id="gso:PH603_10615"/>
<feature type="binding site" evidence="2">
    <location>
        <position position="43"/>
    </location>
    <ligand>
        <name>Mg(2+)</name>
        <dbReference type="ChEBI" id="CHEBI:18420"/>
        <label>1</label>
    </ligand>
</feature>
<sequence length="319" mass="32825">MSREFDLIGRCFAPLAGPEGLGLLDDAALFSPTQGRDLVITKDVLTEGIHFLSDVDPVTLGWKALMVNLSDLAAKSASPRLYFVGLSAPKDTPDSWFEGFAEGLRAAQEAGGLTLAGGDSTGSTGPRTISITAIGECPAGAMIRRNGATVGDDIWVSGTLGDAALALGAMLKGGEPDAALRQRLEQPVARLELGTQLRGLATASADVSDGLIADAGHIAKASGVQMVVERTLLPVSEAALACLKENPGLDHCIWSGGDDYELVFTAPAFLREKILAAGTLAGVPVTRVGRVETGEGVVMVDQAGVPVQTGAGGYSHFGD</sequence>
<name>A0AAE9XQC8_9PROT</name>
<comment type="function">
    <text evidence="2">Catalyzes the ATP-dependent phosphorylation of thiamine-monophosphate (TMP) to form thiamine-pyrophosphate (TPP), the active form of vitamin B1.</text>
</comment>
<dbReference type="GO" id="GO:0009229">
    <property type="term" value="P:thiamine diphosphate biosynthetic process"/>
    <property type="evidence" value="ECO:0007669"/>
    <property type="project" value="UniProtKB-UniRule"/>
</dbReference>
<feature type="domain" description="PurM-like N-terminal" evidence="3">
    <location>
        <begin position="25"/>
        <end position="136"/>
    </location>
</feature>
<evidence type="ECO:0000313" key="6">
    <source>
        <dbReference type="Proteomes" id="UP001217500"/>
    </source>
</evidence>
<comment type="caution">
    <text evidence="2">Lacks conserved residue(s) required for the propagation of feature annotation.</text>
</comment>
<feature type="binding site" evidence="2">
    <location>
        <position position="50"/>
    </location>
    <ligand>
        <name>substrate</name>
    </ligand>
</feature>
<dbReference type="GO" id="GO:0000287">
    <property type="term" value="F:magnesium ion binding"/>
    <property type="evidence" value="ECO:0007669"/>
    <property type="project" value="UniProtKB-UniRule"/>
</dbReference>
<reference evidence="5" key="1">
    <citation type="submission" date="2023-01" db="EMBL/GenBank/DDBJ databases">
        <title>The genome sequence of Kordiimonadaceae bacterium 6D33.</title>
        <authorList>
            <person name="Liu Y."/>
        </authorList>
    </citation>
    <scope>NUCLEOTIDE SEQUENCE</scope>
    <source>
        <strain evidence="5">6D33</strain>
    </source>
</reference>
<dbReference type="Pfam" id="PF00586">
    <property type="entry name" value="AIRS"/>
    <property type="match status" value="1"/>
</dbReference>
<evidence type="ECO:0000259" key="4">
    <source>
        <dbReference type="Pfam" id="PF02769"/>
    </source>
</evidence>
<keyword evidence="2" id="KW-0479">Metal-binding</keyword>
<dbReference type="GO" id="GO:0009228">
    <property type="term" value="P:thiamine biosynthetic process"/>
    <property type="evidence" value="ECO:0007669"/>
    <property type="project" value="UniProtKB-KW"/>
</dbReference>
<dbReference type="CDD" id="cd02194">
    <property type="entry name" value="ThiL"/>
    <property type="match status" value="1"/>
</dbReference>
<feature type="binding site" evidence="2">
    <location>
        <position position="26"/>
    </location>
    <ligand>
        <name>Mg(2+)</name>
        <dbReference type="ChEBI" id="CHEBI:18420"/>
        <label>4</label>
    </ligand>
</feature>
<dbReference type="NCBIfam" id="TIGR01379">
    <property type="entry name" value="thiL"/>
    <property type="match status" value="1"/>
</dbReference>
<feature type="binding site" evidence="2">
    <location>
        <position position="71"/>
    </location>
    <ligand>
        <name>Mg(2+)</name>
        <dbReference type="ChEBI" id="CHEBI:18420"/>
        <label>2</label>
    </ligand>
</feature>
<dbReference type="InterPro" id="IPR010918">
    <property type="entry name" value="PurM-like_C_dom"/>
</dbReference>
<dbReference type="EMBL" id="CP116805">
    <property type="protein sequence ID" value="WCL52990.1"/>
    <property type="molecule type" value="Genomic_DNA"/>
</dbReference>
<feature type="binding site" evidence="2">
    <location>
        <position position="41"/>
    </location>
    <ligand>
        <name>Mg(2+)</name>
        <dbReference type="ChEBI" id="CHEBI:18420"/>
        <label>4</label>
    </ligand>
</feature>
<feature type="binding site" evidence="2">
    <location>
        <position position="43"/>
    </location>
    <ligand>
        <name>Mg(2+)</name>
        <dbReference type="ChEBI" id="CHEBI:18420"/>
        <label>2</label>
    </ligand>
</feature>
<dbReference type="Proteomes" id="UP001217500">
    <property type="component" value="Chromosome"/>
</dbReference>
<feature type="binding site" evidence="2">
    <location>
        <begin position="118"/>
        <end position="119"/>
    </location>
    <ligand>
        <name>ATP</name>
        <dbReference type="ChEBI" id="CHEBI:30616"/>
    </ligand>
</feature>
<dbReference type="HAMAP" id="MF_02128">
    <property type="entry name" value="TMP_kinase"/>
    <property type="match status" value="1"/>
</dbReference>
<dbReference type="PIRSF" id="PIRSF005303">
    <property type="entry name" value="Thiam_monoph_kin"/>
    <property type="match status" value="1"/>
</dbReference>
<dbReference type="AlphaFoldDB" id="A0AAE9XQC8"/>
<keyword evidence="2" id="KW-0547">Nucleotide-binding</keyword>
<dbReference type="InterPro" id="IPR006283">
    <property type="entry name" value="ThiL-like"/>
</dbReference>
<dbReference type="EC" id="2.7.4.16" evidence="2"/>
<dbReference type="InterPro" id="IPR016188">
    <property type="entry name" value="PurM-like_N"/>
</dbReference>
<dbReference type="SUPFAM" id="SSF55326">
    <property type="entry name" value="PurM N-terminal domain-like"/>
    <property type="match status" value="1"/>
</dbReference>
<dbReference type="InterPro" id="IPR036676">
    <property type="entry name" value="PurM-like_C_sf"/>
</dbReference>
<evidence type="ECO:0000256" key="1">
    <source>
        <dbReference type="ARBA" id="ARBA00022977"/>
    </source>
</evidence>
<keyword evidence="1 2" id="KW-0784">Thiamine biosynthesis</keyword>
<dbReference type="RefSeq" id="WP_289502502.1">
    <property type="nucleotide sequence ID" value="NZ_CP116805.1"/>
</dbReference>
<comment type="pathway">
    <text evidence="2">Cofactor biosynthesis; thiamine diphosphate biosynthesis; thiamine diphosphate from thiamine phosphate: step 1/1.</text>
</comment>
<dbReference type="GO" id="GO:0009030">
    <property type="term" value="F:thiamine-phosphate kinase activity"/>
    <property type="evidence" value="ECO:0007669"/>
    <property type="project" value="UniProtKB-UniRule"/>
</dbReference>
<feature type="binding site" evidence="2">
    <location>
        <position position="71"/>
    </location>
    <ligand>
        <name>Mg(2+)</name>
        <dbReference type="ChEBI" id="CHEBI:18420"/>
        <label>3</label>
    </ligand>
</feature>
<keyword evidence="6" id="KW-1185">Reference proteome</keyword>
<dbReference type="GO" id="GO:0005524">
    <property type="term" value="F:ATP binding"/>
    <property type="evidence" value="ECO:0007669"/>
    <property type="project" value="UniProtKB-UniRule"/>
</dbReference>
<feature type="binding site" evidence="2">
    <location>
        <position position="258"/>
    </location>
    <ligand>
        <name>substrate</name>
    </ligand>
</feature>
<dbReference type="SUPFAM" id="SSF56042">
    <property type="entry name" value="PurM C-terminal domain-like"/>
    <property type="match status" value="1"/>
</dbReference>
<keyword evidence="2" id="KW-0067">ATP-binding</keyword>
<proteinExistence type="inferred from homology"/>
<feature type="binding site" evidence="2">
    <location>
        <position position="145"/>
    </location>
    <ligand>
        <name>ATP</name>
        <dbReference type="ChEBI" id="CHEBI:30616"/>
    </ligand>
</feature>
<keyword evidence="2 5" id="KW-0418">Kinase</keyword>
<dbReference type="Pfam" id="PF02769">
    <property type="entry name" value="AIRS_C"/>
    <property type="match status" value="1"/>
</dbReference>
<keyword evidence="2 5" id="KW-0808">Transferase</keyword>
<protein>
    <recommendedName>
        <fullName evidence="2">Thiamine-monophosphate kinase</fullName>
        <shortName evidence="2">TMP kinase</shortName>
        <shortName evidence="2">Thiamine-phosphate kinase</shortName>
        <ecNumber evidence="2">2.7.4.16</ecNumber>
    </recommendedName>
</protein>